<proteinExistence type="predicted"/>
<keyword evidence="3" id="KW-1185">Reference proteome</keyword>
<evidence type="ECO:0000313" key="2">
    <source>
        <dbReference type="EMBL" id="KAF3761751.1"/>
    </source>
</evidence>
<dbReference type="RefSeq" id="XP_040772730.1">
    <property type="nucleotide sequence ID" value="XM_040915443.1"/>
</dbReference>
<protein>
    <recommendedName>
        <fullName evidence="1">Heterokaryon incompatibility domain-containing protein</fullName>
    </recommendedName>
</protein>
<reference evidence="2" key="1">
    <citation type="journal article" date="2020" name="Phytopathology">
        <title>Genome sequence of the chestnut blight fungus Cryphonectria parasitica EP155: A fundamental resource for an archetypical invasive plant pathogen.</title>
        <authorList>
            <person name="Crouch J.A."/>
            <person name="Dawe A."/>
            <person name="Aerts A."/>
            <person name="Barry K."/>
            <person name="Churchill A.C.L."/>
            <person name="Grimwood J."/>
            <person name="Hillman B."/>
            <person name="Milgroom M.G."/>
            <person name="Pangilinan J."/>
            <person name="Smith M."/>
            <person name="Salamov A."/>
            <person name="Schmutz J."/>
            <person name="Yadav J."/>
            <person name="Grigoriev I.V."/>
            <person name="Nuss D."/>
        </authorList>
    </citation>
    <scope>NUCLEOTIDE SEQUENCE</scope>
    <source>
        <strain evidence="2">EP155</strain>
    </source>
</reference>
<dbReference type="EMBL" id="MU032351">
    <property type="protein sequence ID" value="KAF3761751.1"/>
    <property type="molecule type" value="Genomic_DNA"/>
</dbReference>
<dbReference type="GeneID" id="63832572"/>
<comment type="caution">
    <text evidence="2">The sequence shown here is derived from an EMBL/GenBank/DDBJ whole genome shotgun (WGS) entry which is preliminary data.</text>
</comment>
<accession>A0A9P5CL83</accession>
<organism evidence="2 3">
    <name type="scientific">Cryphonectria parasitica (strain ATCC 38755 / EP155)</name>
    <dbReference type="NCBI Taxonomy" id="660469"/>
    <lineage>
        <taxon>Eukaryota</taxon>
        <taxon>Fungi</taxon>
        <taxon>Dikarya</taxon>
        <taxon>Ascomycota</taxon>
        <taxon>Pezizomycotina</taxon>
        <taxon>Sordariomycetes</taxon>
        <taxon>Sordariomycetidae</taxon>
        <taxon>Diaporthales</taxon>
        <taxon>Cryphonectriaceae</taxon>
        <taxon>Cryphonectria-Endothia species complex</taxon>
        <taxon>Cryphonectria</taxon>
    </lineage>
</organism>
<sequence length="148" mass="16515">FKYLPLDHKKSEIRLLTLIPSSDPCGPIHCSLNHASLDDEPPFEALSYVWGPTNPTHDIFIDGTKFVVGPNLHAALRGLRQRKKPRTVWADAICINQQDKSDQAYQVPLMGRLYTVARTTVIWFGESNEEVDALAAYLSTHGSGRSLV</sequence>
<feature type="domain" description="Heterokaryon incompatibility" evidence="1">
    <location>
        <begin position="43"/>
        <end position="131"/>
    </location>
</feature>
<dbReference type="Proteomes" id="UP000803844">
    <property type="component" value="Unassembled WGS sequence"/>
</dbReference>
<name>A0A9P5CL83_CRYP1</name>
<evidence type="ECO:0000259" key="1">
    <source>
        <dbReference type="Pfam" id="PF06985"/>
    </source>
</evidence>
<feature type="non-terminal residue" evidence="2">
    <location>
        <position position="1"/>
    </location>
</feature>
<feature type="non-terminal residue" evidence="2">
    <location>
        <position position="148"/>
    </location>
</feature>
<gene>
    <name evidence="2" type="ORF">M406DRAFT_19732</name>
</gene>
<dbReference type="InterPro" id="IPR052895">
    <property type="entry name" value="HetReg/Transcr_Mod"/>
</dbReference>
<dbReference type="Pfam" id="PF06985">
    <property type="entry name" value="HET"/>
    <property type="match status" value="1"/>
</dbReference>
<dbReference type="OrthoDB" id="5571888at2759"/>
<dbReference type="InterPro" id="IPR010730">
    <property type="entry name" value="HET"/>
</dbReference>
<dbReference type="PANTHER" id="PTHR24148">
    <property type="entry name" value="ANKYRIN REPEAT DOMAIN-CONTAINING PROTEIN 39 HOMOLOG-RELATED"/>
    <property type="match status" value="1"/>
</dbReference>
<dbReference type="AlphaFoldDB" id="A0A9P5CL83"/>
<evidence type="ECO:0000313" key="3">
    <source>
        <dbReference type="Proteomes" id="UP000803844"/>
    </source>
</evidence>
<dbReference type="PANTHER" id="PTHR24148:SF73">
    <property type="entry name" value="HET DOMAIN PROTEIN (AFU_ORTHOLOGUE AFUA_8G01020)"/>
    <property type="match status" value="1"/>
</dbReference>